<evidence type="ECO:0000313" key="1">
    <source>
        <dbReference type="EMBL" id="GFY57682.1"/>
    </source>
</evidence>
<dbReference type="OrthoDB" id="6433745at2759"/>
<gene>
    <name evidence="1" type="primary">X975_08509</name>
    <name evidence="1" type="ORF">TNIN_464081</name>
</gene>
<proteinExistence type="predicted"/>
<sequence length="235" mass="27224">MDHLLGNSTGRFDDETPKLIHSFYVDNCVTGVNDIKEQENFIVKAIEVMIRGCFNLRDWESSVPGRYIFRSSGAISLLGLLRDLDKDTLKCNRNYSQDCKLSKYIMWLWRVSFTQWPLNTINYKLSYWNASFTPNIKGDILGRKRQKGGRRKIVRNCIRCKQYKFKSPETEPVSLPSDSVNDAAVFRRAFVKGVQKTWIAFFPGAIYSAVQLELTSPLSTDAFLLSLRRFIIRKR</sequence>
<protein>
    <submittedName>
        <fullName evidence="1">Integrase catalytic domain-containing protein</fullName>
    </submittedName>
</protein>
<comment type="caution">
    <text evidence="1">The sequence shown here is derived from an EMBL/GenBank/DDBJ whole genome shotgun (WGS) entry which is preliminary data.</text>
</comment>
<keyword evidence="2" id="KW-1185">Reference proteome</keyword>
<accession>A0A8X6XPA9</accession>
<reference evidence="1" key="1">
    <citation type="submission" date="2020-08" db="EMBL/GenBank/DDBJ databases">
        <title>Multicomponent nature underlies the extraordinary mechanical properties of spider dragline silk.</title>
        <authorList>
            <person name="Kono N."/>
            <person name="Nakamura H."/>
            <person name="Mori M."/>
            <person name="Yoshida Y."/>
            <person name="Ohtoshi R."/>
            <person name="Malay A.D."/>
            <person name="Moran D.A.P."/>
            <person name="Tomita M."/>
            <person name="Numata K."/>
            <person name="Arakawa K."/>
        </authorList>
    </citation>
    <scope>NUCLEOTIDE SEQUENCE</scope>
</reference>
<evidence type="ECO:0000313" key="2">
    <source>
        <dbReference type="Proteomes" id="UP000886998"/>
    </source>
</evidence>
<organism evidence="1 2">
    <name type="scientific">Trichonephila inaurata madagascariensis</name>
    <dbReference type="NCBI Taxonomy" id="2747483"/>
    <lineage>
        <taxon>Eukaryota</taxon>
        <taxon>Metazoa</taxon>
        <taxon>Ecdysozoa</taxon>
        <taxon>Arthropoda</taxon>
        <taxon>Chelicerata</taxon>
        <taxon>Arachnida</taxon>
        <taxon>Araneae</taxon>
        <taxon>Araneomorphae</taxon>
        <taxon>Entelegynae</taxon>
        <taxon>Araneoidea</taxon>
        <taxon>Nephilidae</taxon>
        <taxon>Trichonephila</taxon>
        <taxon>Trichonephila inaurata</taxon>
    </lineage>
</organism>
<feature type="non-terminal residue" evidence="1">
    <location>
        <position position="1"/>
    </location>
</feature>
<dbReference type="Proteomes" id="UP000886998">
    <property type="component" value="Unassembled WGS sequence"/>
</dbReference>
<dbReference type="EMBL" id="BMAV01011669">
    <property type="protein sequence ID" value="GFY57682.1"/>
    <property type="molecule type" value="Genomic_DNA"/>
</dbReference>
<name>A0A8X6XPA9_9ARAC</name>
<dbReference type="AlphaFoldDB" id="A0A8X6XPA9"/>